<name>A0A1H2STB5_9PSED</name>
<dbReference type="EMBL" id="FNNU01000001">
    <property type="protein sequence ID" value="SDW34830.1"/>
    <property type="molecule type" value="Genomic_DNA"/>
</dbReference>
<reference evidence="3" key="1">
    <citation type="submission" date="2016-10" db="EMBL/GenBank/DDBJ databases">
        <authorList>
            <person name="Varghese N."/>
            <person name="Submissions S."/>
        </authorList>
    </citation>
    <scope>NUCLEOTIDE SEQUENCE [LARGE SCALE GENOMIC DNA]</scope>
    <source>
        <strain evidence="3">NRRL B-59562</strain>
    </source>
</reference>
<dbReference type="PROSITE" id="PS51257">
    <property type="entry name" value="PROKAR_LIPOPROTEIN"/>
    <property type="match status" value="1"/>
</dbReference>
<evidence type="ECO:0000313" key="3">
    <source>
        <dbReference type="Proteomes" id="UP000243778"/>
    </source>
</evidence>
<dbReference type="Proteomes" id="UP000243778">
    <property type="component" value="Unassembled WGS sequence"/>
</dbReference>
<dbReference type="STRING" id="1007099.SAMN05216287_0757"/>
<sequence length="130" mass="14707">MSFLRIALLLCLALLTSACSTKAWFKLPEQSTIAINERPQQYHQGLIKVRPFFWNRAGGVPYTLTSATGSTERGRLRARFRPASIFWPPFAIIYWPMGFGQRCYDMTGATPSLCSPDDLTALKKVYRAAR</sequence>
<feature type="chain" id="PRO_5017293931" description="Lipoprotein" evidence="1">
    <location>
        <begin position="24"/>
        <end position="130"/>
    </location>
</feature>
<dbReference type="AlphaFoldDB" id="A0A1H2STB5"/>
<proteinExistence type="predicted"/>
<keyword evidence="1" id="KW-0732">Signal</keyword>
<dbReference type="OrthoDB" id="5568078at2"/>
<evidence type="ECO:0008006" key="4">
    <source>
        <dbReference type="Google" id="ProtNLM"/>
    </source>
</evidence>
<keyword evidence="3" id="KW-1185">Reference proteome</keyword>
<accession>A0A1H2STB5</accession>
<evidence type="ECO:0000256" key="1">
    <source>
        <dbReference type="SAM" id="SignalP"/>
    </source>
</evidence>
<protein>
    <recommendedName>
        <fullName evidence="4">Lipoprotein</fullName>
    </recommendedName>
</protein>
<dbReference type="RefSeq" id="WP_090224723.1">
    <property type="nucleotide sequence ID" value="NZ_FNNU01000001.1"/>
</dbReference>
<feature type="signal peptide" evidence="1">
    <location>
        <begin position="1"/>
        <end position="23"/>
    </location>
</feature>
<gene>
    <name evidence="2" type="ORF">SAMN05216287_0757</name>
</gene>
<evidence type="ECO:0000313" key="2">
    <source>
        <dbReference type="EMBL" id="SDW34830.1"/>
    </source>
</evidence>
<organism evidence="2 3">
    <name type="scientific">Pseudomonas kuykendallii</name>
    <dbReference type="NCBI Taxonomy" id="1007099"/>
    <lineage>
        <taxon>Bacteria</taxon>
        <taxon>Pseudomonadati</taxon>
        <taxon>Pseudomonadota</taxon>
        <taxon>Gammaproteobacteria</taxon>
        <taxon>Pseudomonadales</taxon>
        <taxon>Pseudomonadaceae</taxon>
        <taxon>Pseudomonas</taxon>
    </lineage>
</organism>